<keyword evidence="9" id="KW-0395">Inflammatory response</keyword>
<evidence type="ECO:0000256" key="7">
    <source>
        <dbReference type="ARBA" id="ARBA00022525"/>
    </source>
</evidence>
<reference evidence="13" key="1">
    <citation type="submission" date="2022-07" db="EMBL/GenBank/DDBJ databases">
        <title>Chromosome-level genome of Muraenolepis orangiensis.</title>
        <authorList>
            <person name="Kim J."/>
        </authorList>
    </citation>
    <scope>NUCLEOTIDE SEQUENCE</scope>
    <source>
        <strain evidence="13">KU_S4_2022</strain>
        <tissue evidence="13">Muscle</tissue>
    </source>
</reference>
<dbReference type="GO" id="GO:0005149">
    <property type="term" value="F:interleukin-1 receptor binding"/>
    <property type="evidence" value="ECO:0007669"/>
    <property type="project" value="UniProtKB-UniRule"/>
</dbReference>
<dbReference type="GO" id="GO:0005615">
    <property type="term" value="C:extracellular space"/>
    <property type="evidence" value="ECO:0007669"/>
    <property type="project" value="UniProtKB-KW"/>
</dbReference>
<accession>A0A9Q0I095</accession>
<dbReference type="OrthoDB" id="9449069at2759"/>
<keyword evidence="10" id="KW-0458">Lysosome</keyword>
<dbReference type="GO" id="GO:0071222">
    <property type="term" value="P:cellular response to lipopolysaccharide"/>
    <property type="evidence" value="ECO:0007669"/>
    <property type="project" value="TreeGrafter"/>
</dbReference>
<evidence type="ECO:0000256" key="5">
    <source>
        <dbReference type="ARBA" id="ARBA00022490"/>
    </source>
</evidence>
<comment type="subcellular location">
    <subcellularLocation>
        <location evidence="2">Cytoplasm</location>
        <location evidence="2">Cytosol</location>
    </subcellularLocation>
    <subcellularLocation>
        <location evidence="1">Lysosome</location>
    </subcellularLocation>
    <subcellularLocation>
        <location evidence="3">Secreted</location>
        <location evidence="3">Extracellular exosome</location>
    </subcellularLocation>
</comment>
<evidence type="ECO:0000256" key="12">
    <source>
        <dbReference type="RuleBase" id="RU003753"/>
    </source>
</evidence>
<evidence type="ECO:0000313" key="14">
    <source>
        <dbReference type="Proteomes" id="UP001148018"/>
    </source>
</evidence>
<gene>
    <name evidence="13" type="ORF">NHX12_034313</name>
</gene>
<evidence type="ECO:0000256" key="3">
    <source>
        <dbReference type="ARBA" id="ARBA00004550"/>
    </source>
</evidence>
<evidence type="ECO:0000256" key="10">
    <source>
        <dbReference type="ARBA" id="ARBA00023228"/>
    </source>
</evidence>
<dbReference type="Gene3D" id="2.80.10.50">
    <property type="match status" value="1"/>
</dbReference>
<keyword evidence="11" id="KW-0497">Mitogen</keyword>
<evidence type="ECO:0000256" key="6">
    <source>
        <dbReference type="ARBA" id="ARBA00022514"/>
    </source>
</evidence>
<dbReference type="GO" id="GO:1901222">
    <property type="term" value="P:regulation of non-canonical NF-kappaB signal transduction"/>
    <property type="evidence" value="ECO:0007669"/>
    <property type="project" value="TreeGrafter"/>
</dbReference>
<keyword evidence="7 12" id="KW-0964">Secreted</keyword>
<dbReference type="GO" id="GO:0001660">
    <property type="term" value="P:fever generation"/>
    <property type="evidence" value="ECO:0007669"/>
    <property type="project" value="UniProtKB-KW"/>
</dbReference>
<evidence type="ECO:0000256" key="1">
    <source>
        <dbReference type="ARBA" id="ARBA00004371"/>
    </source>
</evidence>
<dbReference type="AlphaFoldDB" id="A0A9Q0I095"/>
<dbReference type="SMART" id="SM00125">
    <property type="entry name" value="IL1"/>
    <property type="match status" value="1"/>
</dbReference>
<dbReference type="GO" id="GO:0005829">
    <property type="term" value="C:cytosol"/>
    <property type="evidence" value="ECO:0007669"/>
    <property type="project" value="UniProtKB-SubCell"/>
</dbReference>
<evidence type="ECO:0000256" key="9">
    <source>
        <dbReference type="ARBA" id="ARBA00023198"/>
    </source>
</evidence>
<dbReference type="GO" id="GO:0019221">
    <property type="term" value="P:cytokine-mediated signaling pathway"/>
    <property type="evidence" value="ECO:0007669"/>
    <property type="project" value="TreeGrafter"/>
</dbReference>
<dbReference type="Pfam" id="PF00340">
    <property type="entry name" value="IL1"/>
    <property type="match status" value="1"/>
</dbReference>
<organism evidence="13 14">
    <name type="scientific">Muraenolepis orangiensis</name>
    <name type="common">Patagonian moray cod</name>
    <dbReference type="NCBI Taxonomy" id="630683"/>
    <lineage>
        <taxon>Eukaryota</taxon>
        <taxon>Metazoa</taxon>
        <taxon>Chordata</taxon>
        <taxon>Craniata</taxon>
        <taxon>Vertebrata</taxon>
        <taxon>Euteleostomi</taxon>
        <taxon>Actinopterygii</taxon>
        <taxon>Neopterygii</taxon>
        <taxon>Teleostei</taxon>
        <taxon>Neoteleostei</taxon>
        <taxon>Acanthomorphata</taxon>
        <taxon>Zeiogadaria</taxon>
        <taxon>Gadariae</taxon>
        <taxon>Gadiformes</taxon>
        <taxon>Muraenolepidoidei</taxon>
        <taxon>Muraenolepididae</taxon>
        <taxon>Muraenolepis</taxon>
    </lineage>
</organism>
<dbReference type="GO" id="GO:0042119">
    <property type="term" value="P:neutrophil activation"/>
    <property type="evidence" value="ECO:0007669"/>
    <property type="project" value="TreeGrafter"/>
</dbReference>
<proteinExistence type="inferred from homology"/>
<dbReference type="PRINTS" id="PR01359">
    <property type="entry name" value="INTRLEUKIN1B"/>
</dbReference>
<evidence type="ECO:0000256" key="4">
    <source>
        <dbReference type="ARBA" id="ARBA00010448"/>
    </source>
</evidence>
<dbReference type="GO" id="GO:0051781">
    <property type="term" value="P:positive regulation of cell division"/>
    <property type="evidence" value="ECO:0007669"/>
    <property type="project" value="UniProtKB-KW"/>
</dbReference>
<dbReference type="CDD" id="cd23296">
    <property type="entry name" value="beta-trefoil_IL1B"/>
    <property type="match status" value="1"/>
</dbReference>
<dbReference type="SUPFAM" id="SSF50353">
    <property type="entry name" value="Cytokine"/>
    <property type="match status" value="1"/>
</dbReference>
<dbReference type="InterPro" id="IPR008996">
    <property type="entry name" value="IL1/FGF"/>
</dbReference>
<dbReference type="GO" id="GO:0048246">
    <property type="term" value="P:macrophage chemotaxis"/>
    <property type="evidence" value="ECO:0007669"/>
    <property type="project" value="TreeGrafter"/>
</dbReference>
<dbReference type="PANTHER" id="PTHR10078">
    <property type="entry name" value="INTERLEUKIN-1 FAMILY MEMBER"/>
    <property type="match status" value="1"/>
</dbReference>
<evidence type="ECO:0000256" key="2">
    <source>
        <dbReference type="ARBA" id="ARBA00004514"/>
    </source>
</evidence>
<dbReference type="GO" id="GO:0006955">
    <property type="term" value="P:immune response"/>
    <property type="evidence" value="ECO:0007669"/>
    <property type="project" value="InterPro"/>
</dbReference>
<protein>
    <recommendedName>
        <fullName evidence="12">Interleukin-1</fullName>
    </recommendedName>
</protein>
<dbReference type="Proteomes" id="UP001148018">
    <property type="component" value="Unassembled WGS sequence"/>
</dbReference>
<comment type="caution">
    <text evidence="13">The sequence shown here is derived from an EMBL/GenBank/DDBJ whole genome shotgun (WGS) entry which is preliminary data.</text>
</comment>
<dbReference type="GO" id="GO:0005764">
    <property type="term" value="C:lysosome"/>
    <property type="evidence" value="ECO:0007669"/>
    <property type="project" value="UniProtKB-SubCell"/>
</dbReference>
<keyword evidence="6" id="KW-0202">Cytokine</keyword>
<sequence length="254" mass="28895">MEFQCECISMKRTSSSERWSGRMPQGMDLERIKHPLTMRQVVNLVIAVDRLDGRSHSKTVRSSEFRDEDLINILLESAVEERLVLELTEAPPQGGLSRMDPACQCTLTDTQKRNMILVRETMELHAIRLQGGSKDREVSLNMSTYLDPMPSAEAQPVTLGIRGTKLYLSCSEIDDKPTLNLEEVQDKEELRRISKASDMARFLFYKSDTGVSASTLMSARYSGWYISTAHEENLPIDMCQQSASRYQNFTVRQS</sequence>
<keyword evidence="8" id="KW-0666">Pyrogen</keyword>
<comment type="similarity">
    <text evidence="4 12">Belongs to the IL-1 family.</text>
</comment>
<name>A0A9Q0I095_9TELE</name>
<dbReference type="PANTHER" id="PTHR10078:SF30">
    <property type="entry name" value="INTERLEUKIN-1 BETA"/>
    <property type="match status" value="1"/>
</dbReference>
<dbReference type="GO" id="GO:0005125">
    <property type="term" value="F:cytokine activity"/>
    <property type="evidence" value="ECO:0007669"/>
    <property type="project" value="UniProtKB-UniRule"/>
</dbReference>
<dbReference type="EMBL" id="JANIIK010007723">
    <property type="protein sequence ID" value="KAJ3580615.1"/>
    <property type="molecule type" value="Genomic_DNA"/>
</dbReference>
<dbReference type="PRINTS" id="PR01357">
    <property type="entry name" value="INTRLEUKN1AB"/>
</dbReference>
<dbReference type="InterPro" id="IPR000975">
    <property type="entry name" value="IL-1_fam"/>
</dbReference>
<evidence type="ECO:0000313" key="13">
    <source>
        <dbReference type="EMBL" id="KAJ3580615.1"/>
    </source>
</evidence>
<keyword evidence="14" id="KW-1185">Reference proteome</keyword>
<keyword evidence="5" id="KW-0963">Cytoplasm</keyword>
<dbReference type="PRINTS" id="PR00264">
    <property type="entry name" value="INTERLEUKIN1"/>
</dbReference>
<evidence type="ECO:0000256" key="8">
    <source>
        <dbReference type="ARBA" id="ARBA00022620"/>
    </source>
</evidence>
<evidence type="ECO:0000256" key="11">
    <source>
        <dbReference type="ARBA" id="ARBA00023246"/>
    </source>
</evidence>
<dbReference type="GO" id="GO:0010628">
    <property type="term" value="P:positive regulation of gene expression"/>
    <property type="evidence" value="ECO:0007669"/>
    <property type="project" value="TreeGrafter"/>
</dbReference>